<organism evidence="8 9">
    <name type="scientific">Larkinella rosea</name>
    <dbReference type="NCBI Taxonomy" id="2025312"/>
    <lineage>
        <taxon>Bacteria</taxon>
        <taxon>Pseudomonadati</taxon>
        <taxon>Bacteroidota</taxon>
        <taxon>Cytophagia</taxon>
        <taxon>Cytophagales</taxon>
        <taxon>Spirosomataceae</taxon>
        <taxon>Larkinella</taxon>
    </lineage>
</organism>
<protein>
    <recommendedName>
        <fullName evidence="5 7">Uronate isomerase</fullName>
        <ecNumber evidence="4 7">5.3.1.12</ecNumber>
    </recommendedName>
    <alternativeName>
        <fullName evidence="7">Glucuronate isomerase</fullName>
    </alternativeName>
    <alternativeName>
        <fullName evidence="7">Uronic isomerase</fullName>
    </alternativeName>
</protein>
<comment type="catalytic activity">
    <reaction evidence="1 7">
        <text>D-glucuronate = D-fructuronate</text>
        <dbReference type="Rhea" id="RHEA:13049"/>
        <dbReference type="ChEBI" id="CHEBI:58720"/>
        <dbReference type="ChEBI" id="CHEBI:59863"/>
        <dbReference type="EC" id="5.3.1.12"/>
    </reaction>
</comment>
<accession>A0A3P1BN80</accession>
<comment type="caution">
    <text evidence="8">The sequence shown here is derived from an EMBL/GenBank/DDBJ whole genome shotgun (WGS) entry which is preliminary data.</text>
</comment>
<dbReference type="NCBIfam" id="NF002794">
    <property type="entry name" value="PRK02925.1"/>
    <property type="match status" value="1"/>
</dbReference>
<evidence type="ECO:0000256" key="4">
    <source>
        <dbReference type="ARBA" id="ARBA00012546"/>
    </source>
</evidence>
<reference evidence="8 9" key="1">
    <citation type="submission" date="2018-11" db="EMBL/GenBank/DDBJ databases">
        <authorList>
            <person name="Zhou Z."/>
            <person name="Wang G."/>
        </authorList>
    </citation>
    <scope>NUCLEOTIDE SEQUENCE [LARGE SCALE GENOMIC DNA]</scope>
    <source>
        <strain evidence="8 9">KCTC52004</strain>
    </source>
</reference>
<sequence length="470" mass="54306">MLVDQPIKSFLDEDFLLQTDTARRLYHDYAKAMPIIDYHCHLPPDQIAADKTFENLTQIWLYGDHYKWRAMRTNGIAEKYCTGDASDYEKFQKWAETVPYTMRNPLYHWTHMELKNPFGVETVLNATSARQVYDTCTEQLPGMSTRVLLRHFNVKTVCTTDDPTDSLEHHKKIAADGFEIKVLPTFRPDKAMAIDDVPVFQAYVKRVGEVCNQDIRTLDVFIECLKNRHDYFAKAGCRLSDHGLELIYAEPYTESGVRAVFEKLLSNAVLSETERLQFKSYMLDRFAEWDWEKGWTQQFHLGALRNNNKRALRTLGPDTGWDSIGDFRQAGPLARFLGGLDDRDQLAKTILYNLNPGDNEIMATMIGNFNDGSTPGKIQFGSGWWFLDQKDGMERQINALSNMGLLSRFVGMLTDSRSFLSYPRHEYFRRILCNIFGNDVENGELPNDIEWIGKLVQNICYNNAEEYFGF</sequence>
<dbReference type="EMBL" id="RQJO01000009">
    <property type="protein sequence ID" value="RRB02547.1"/>
    <property type="molecule type" value="Genomic_DNA"/>
</dbReference>
<dbReference type="InterPro" id="IPR032466">
    <property type="entry name" value="Metal_Hydrolase"/>
</dbReference>
<keyword evidence="9" id="KW-1185">Reference proteome</keyword>
<comment type="similarity">
    <text evidence="3 7">Belongs to the metallo-dependent hydrolases superfamily. Uronate isomerase family.</text>
</comment>
<name>A0A3P1BN80_9BACT</name>
<dbReference type="HAMAP" id="MF_00675">
    <property type="entry name" value="UxaC"/>
    <property type="match status" value="1"/>
</dbReference>
<dbReference type="AlphaFoldDB" id="A0A3P1BN80"/>
<dbReference type="Gene3D" id="1.10.2020.10">
    <property type="entry name" value="uronate isomerase, domain 2, chain A"/>
    <property type="match status" value="1"/>
</dbReference>
<evidence type="ECO:0000256" key="5">
    <source>
        <dbReference type="ARBA" id="ARBA00020555"/>
    </source>
</evidence>
<dbReference type="SUPFAM" id="SSF51556">
    <property type="entry name" value="Metallo-dependent hydrolases"/>
    <property type="match status" value="1"/>
</dbReference>
<keyword evidence="6 7" id="KW-0413">Isomerase</keyword>
<gene>
    <name evidence="7" type="primary">uxaC</name>
    <name evidence="8" type="ORF">EHT25_19020</name>
</gene>
<evidence type="ECO:0000256" key="6">
    <source>
        <dbReference type="ARBA" id="ARBA00023235"/>
    </source>
</evidence>
<dbReference type="GO" id="GO:0042840">
    <property type="term" value="P:D-glucuronate catabolic process"/>
    <property type="evidence" value="ECO:0007669"/>
    <property type="project" value="TreeGrafter"/>
</dbReference>
<dbReference type="GO" id="GO:0019698">
    <property type="term" value="P:D-galacturonate catabolic process"/>
    <property type="evidence" value="ECO:0007669"/>
    <property type="project" value="TreeGrafter"/>
</dbReference>
<dbReference type="PANTHER" id="PTHR30068:SF4">
    <property type="entry name" value="URONATE ISOMERASE"/>
    <property type="match status" value="1"/>
</dbReference>
<dbReference type="UniPathway" id="UPA00246"/>
<evidence type="ECO:0000256" key="3">
    <source>
        <dbReference type="ARBA" id="ARBA00008397"/>
    </source>
</evidence>
<evidence type="ECO:0000256" key="7">
    <source>
        <dbReference type="HAMAP-Rule" id="MF_00675"/>
    </source>
</evidence>
<dbReference type="OrthoDB" id="9766564at2"/>
<evidence type="ECO:0000256" key="1">
    <source>
        <dbReference type="ARBA" id="ARBA00001165"/>
    </source>
</evidence>
<dbReference type="Gene3D" id="3.20.20.140">
    <property type="entry name" value="Metal-dependent hydrolases"/>
    <property type="match status" value="1"/>
</dbReference>
<dbReference type="PANTHER" id="PTHR30068">
    <property type="entry name" value="URONATE ISOMERASE"/>
    <property type="match status" value="1"/>
</dbReference>
<comment type="catalytic activity">
    <reaction evidence="7">
        <text>aldehydo-D-galacturonate = keto-D-tagaturonate</text>
        <dbReference type="Rhea" id="RHEA:27702"/>
        <dbReference type="ChEBI" id="CHEBI:12952"/>
        <dbReference type="ChEBI" id="CHEBI:17886"/>
    </reaction>
</comment>
<comment type="pathway">
    <text evidence="2 7">Carbohydrate metabolism; pentose and glucuronate interconversion.</text>
</comment>
<dbReference type="Proteomes" id="UP000271925">
    <property type="component" value="Unassembled WGS sequence"/>
</dbReference>
<evidence type="ECO:0000313" key="9">
    <source>
        <dbReference type="Proteomes" id="UP000271925"/>
    </source>
</evidence>
<proteinExistence type="inferred from homology"/>
<dbReference type="RefSeq" id="WP_124876710.1">
    <property type="nucleotide sequence ID" value="NZ_RQJO01000009.1"/>
</dbReference>
<dbReference type="GO" id="GO:0008880">
    <property type="term" value="F:glucuronate isomerase activity"/>
    <property type="evidence" value="ECO:0007669"/>
    <property type="project" value="UniProtKB-UniRule"/>
</dbReference>
<dbReference type="EC" id="5.3.1.12" evidence="4 7"/>
<evidence type="ECO:0000313" key="8">
    <source>
        <dbReference type="EMBL" id="RRB02547.1"/>
    </source>
</evidence>
<evidence type="ECO:0000256" key="2">
    <source>
        <dbReference type="ARBA" id="ARBA00004892"/>
    </source>
</evidence>
<dbReference type="Pfam" id="PF02614">
    <property type="entry name" value="UxaC"/>
    <property type="match status" value="1"/>
</dbReference>
<dbReference type="InterPro" id="IPR003766">
    <property type="entry name" value="Uronate_isomerase"/>
</dbReference>